<sequence>MPYNSPSFITNGYVNQALSFNAAANQSLYTSYIPITNSSFTVDIWLYPTGYPNVKDHSIVGLCSSRSTSMCLHFTIRNTSSAYYLYMGFMNNDCSSAQTITLNRWTHAGFVFDLTTMKQWVYVNGVLSRTCTAQAPIMVNNSNITIGTIPVLAAPSDNNVFQGYMDQLIISKRAKSACEILEEATLAARFPFDSGSALVDYGPNSVSSSASSYSIISSGHSLQAISFTGSSSSYFQASGFTAFSINNQPFSISLWVQPQSLSGSLVHLSTSSNGAGSWCNSLLGFASNGALVAQIYDGSIQSVTASTLLSLSPSWTHVVQTWSPTSGLRLYVNNVLVASRSSATIFTATGTTPNYITLANGRSASGSCAAGAIGVLGPFSGAVDDFRIYSRELTVTDVCALYSS</sequence>
<name>A0A813TQF6_9BILA</name>
<dbReference type="OrthoDB" id="347083at2759"/>
<dbReference type="Proteomes" id="UP000663882">
    <property type="component" value="Unassembled WGS sequence"/>
</dbReference>
<comment type="caution">
    <text evidence="1">The sequence shown here is derived from an EMBL/GenBank/DDBJ whole genome shotgun (WGS) entry which is preliminary data.</text>
</comment>
<dbReference type="EMBL" id="CAJOAX010001111">
    <property type="protein sequence ID" value="CAF3686661.1"/>
    <property type="molecule type" value="Genomic_DNA"/>
</dbReference>
<dbReference type="Gene3D" id="2.60.120.200">
    <property type="match status" value="2"/>
</dbReference>
<gene>
    <name evidence="2" type="ORF">OTI717_LOCUS11590</name>
    <name evidence="1" type="ORF">RFH988_LOCUS4460</name>
</gene>
<evidence type="ECO:0000313" key="1">
    <source>
        <dbReference type="EMBL" id="CAF0811619.1"/>
    </source>
</evidence>
<evidence type="ECO:0000313" key="2">
    <source>
        <dbReference type="EMBL" id="CAF3686661.1"/>
    </source>
</evidence>
<dbReference type="AlphaFoldDB" id="A0A813TQF6"/>
<protein>
    <submittedName>
        <fullName evidence="1">Uncharacterized protein</fullName>
    </submittedName>
</protein>
<dbReference type="EMBL" id="CAJNOO010000116">
    <property type="protein sequence ID" value="CAF0811619.1"/>
    <property type="molecule type" value="Genomic_DNA"/>
</dbReference>
<evidence type="ECO:0000313" key="3">
    <source>
        <dbReference type="Proteomes" id="UP000663882"/>
    </source>
</evidence>
<dbReference type="Pfam" id="PF13385">
    <property type="entry name" value="Laminin_G_3"/>
    <property type="match status" value="2"/>
</dbReference>
<organism evidence="1 3">
    <name type="scientific">Rotaria sordida</name>
    <dbReference type="NCBI Taxonomy" id="392033"/>
    <lineage>
        <taxon>Eukaryota</taxon>
        <taxon>Metazoa</taxon>
        <taxon>Spiralia</taxon>
        <taxon>Gnathifera</taxon>
        <taxon>Rotifera</taxon>
        <taxon>Eurotatoria</taxon>
        <taxon>Bdelloidea</taxon>
        <taxon>Philodinida</taxon>
        <taxon>Philodinidae</taxon>
        <taxon>Rotaria</taxon>
    </lineage>
</organism>
<reference evidence="1" key="1">
    <citation type="submission" date="2021-02" db="EMBL/GenBank/DDBJ databases">
        <authorList>
            <person name="Nowell W R."/>
        </authorList>
    </citation>
    <scope>NUCLEOTIDE SEQUENCE</scope>
</reference>
<dbReference type="Proteomes" id="UP000663823">
    <property type="component" value="Unassembled WGS sequence"/>
</dbReference>
<accession>A0A813TQF6</accession>
<proteinExistence type="predicted"/>
<dbReference type="InterPro" id="IPR013320">
    <property type="entry name" value="ConA-like_dom_sf"/>
</dbReference>
<dbReference type="SUPFAM" id="SSF49899">
    <property type="entry name" value="Concanavalin A-like lectins/glucanases"/>
    <property type="match status" value="2"/>
</dbReference>